<evidence type="ECO:0000313" key="2">
    <source>
        <dbReference type="Proteomes" id="UP000238164"/>
    </source>
</evidence>
<evidence type="ECO:0008006" key="3">
    <source>
        <dbReference type="Google" id="ProtNLM"/>
    </source>
</evidence>
<dbReference type="InterPro" id="IPR025447">
    <property type="entry name" value="DUF4192"/>
</dbReference>
<dbReference type="Pfam" id="PF13830">
    <property type="entry name" value="DUF4192"/>
    <property type="match status" value="1"/>
</dbReference>
<dbReference type="KEGG" id="mgg:MPLG2_0677"/>
<reference evidence="1 2" key="1">
    <citation type="submission" date="2018-02" db="EMBL/GenBank/DDBJ databases">
        <authorList>
            <person name="Cohen D.B."/>
            <person name="Kent A.D."/>
        </authorList>
    </citation>
    <scope>NUCLEOTIDE SEQUENCE [LARGE SCALE GENOMIC DNA]</scope>
    <source>
        <strain evidence="1">1</strain>
    </source>
</reference>
<evidence type="ECO:0000313" key="1">
    <source>
        <dbReference type="EMBL" id="SPD85713.1"/>
    </source>
</evidence>
<name>A0A2N9JD75_9ACTN</name>
<dbReference type="OrthoDB" id="3264463at2"/>
<proteinExistence type="predicted"/>
<sequence length="347" mass="37097">MTKNCAPAVARIRDLHDLLGVIPHLLGFHPDESLVVLVVVDGQVQLTARADLGDLKPAGHLEVLLDRMVLRWPAAKVWLVGYCAVEKHGWRLLRRGHRCLGDALAGELLCVSGGHYRVGDADGPLYRHDPASTASAASATLHGLQARPSRAALRRSIVADEPSPFEAERSLVAALDRVATLDEAVLPGEMVAALDSALTAPSRQSRDDLVWLALLSTDPDARDRALITITHESAEACVDVWSRVVRACPHGLQGQPLALLGWSAWVSGDGALQSICLEELERLGESLPLQRLLDRLNQSMVPPSFWAELRADLVGAIKPLPSLKLGADQGSGGVGQAHGQGADDQVA</sequence>
<gene>
    <name evidence="1" type="ORF">MPLG2_0677</name>
</gene>
<dbReference type="Proteomes" id="UP000238164">
    <property type="component" value="Chromosome 1"/>
</dbReference>
<organism evidence="1 2">
    <name type="scientific">Micropruina glycogenica</name>
    <dbReference type="NCBI Taxonomy" id="75385"/>
    <lineage>
        <taxon>Bacteria</taxon>
        <taxon>Bacillati</taxon>
        <taxon>Actinomycetota</taxon>
        <taxon>Actinomycetes</taxon>
        <taxon>Propionibacteriales</taxon>
        <taxon>Nocardioidaceae</taxon>
        <taxon>Micropruina</taxon>
    </lineage>
</organism>
<keyword evidence="2" id="KW-1185">Reference proteome</keyword>
<dbReference type="RefSeq" id="WP_105184885.1">
    <property type="nucleotide sequence ID" value="NZ_BAAAGO010000042.1"/>
</dbReference>
<dbReference type="AlphaFoldDB" id="A0A2N9JD75"/>
<accession>A0A2N9JD75</accession>
<dbReference type="EMBL" id="LT985188">
    <property type="protein sequence ID" value="SPD85713.1"/>
    <property type="molecule type" value="Genomic_DNA"/>
</dbReference>
<protein>
    <recommendedName>
        <fullName evidence="3">DUF4192 domain-containing protein</fullName>
    </recommendedName>
</protein>